<evidence type="ECO:0000259" key="11">
    <source>
        <dbReference type="PROSITE" id="PS50262"/>
    </source>
</evidence>
<evidence type="ECO:0000256" key="9">
    <source>
        <dbReference type="ARBA" id="ARBA00023224"/>
    </source>
</evidence>
<comment type="subcellular location">
    <subcellularLocation>
        <location evidence="1">Cell membrane</location>
        <topology evidence="1">Multi-pass membrane protein</topology>
    </subcellularLocation>
</comment>
<keyword evidence="7" id="KW-0675">Receptor</keyword>
<keyword evidence="9" id="KW-0807">Transducer</keyword>
<reference evidence="12" key="1">
    <citation type="submission" date="2023-01" db="EMBL/GenBank/DDBJ databases">
        <title>Genome assembly of the deep-sea coral Lophelia pertusa.</title>
        <authorList>
            <person name="Herrera S."/>
            <person name="Cordes E."/>
        </authorList>
    </citation>
    <scope>NUCLEOTIDE SEQUENCE</scope>
    <source>
        <strain evidence="12">USNM1676648</strain>
        <tissue evidence="12">Polyp</tissue>
    </source>
</reference>
<protein>
    <recommendedName>
        <fullName evidence="11">G-protein coupled receptors family 1 profile domain-containing protein</fullName>
    </recommendedName>
</protein>
<dbReference type="Proteomes" id="UP001163046">
    <property type="component" value="Unassembled WGS sequence"/>
</dbReference>
<dbReference type="GO" id="GO:0005886">
    <property type="term" value="C:plasma membrane"/>
    <property type="evidence" value="ECO:0007669"/>
    <property type="project" value="UniProtKB-SubCell"/>
</dbReference>
<dbReference type="InterPro" id="IPR000276">
    <property type="entry name" value="GPCR_Rhodpsn"/>
</dbReference>
<keyword evidence="3 10" id="KW-0812">Transmembrane</keyword>
<feature type="domain" description="G-protein coupled receptors family 1 profile" evidence="11">
    <location>
        <begin position="40"/>
        <end position="297"/>
    </location>
</feature>
<feature type="transmembrane region" description="Helical" evidence="10">
    <location>
        <begin position="139"/>
        <end position="159"/>
    </location>
</feature>
<evidence type="ECO:0000256" key="4">
    <source>
        <dbReference type="ARBA" id="ARBA00022989"/>
    </source>
</evidence>
<comment type="caution">
    <text evidence="12">The sequence shown here is derived from an EMBL/GenBank/DDBJ whole genome shotgun (WGS) entry which is preliminary data.</text>
</comment>
<sequence length="325" mass="37008">MFTHGVNNTTSVAEGQLLSEKRKTEALTQLLPIGVLIILTNSVVFVLFCSRPSLRKAPNYLLFSLAICDFLNGSLNISLFITVFIPVVKGETFVTLICALEVSHNFVAITAACHIFLITAEKYLAVMRPLKYHVIKKRTMLLVIAGAWLTSAVVAAAPIGWFSMRYRKIPIGLVLESAFNIFCLFAVFVAPYSFIVFAHVAMFRKVWKRNRHRNRSNQYNRTSSRKCKKRNERKCVIIFATMATIFAVCWLPWFALRLVYSLVKQRLIKPDYVAMEIAAHVILIVRYLTSAINPLLYTFFQARLLDSVETNGVKVIEKRNKTLVF</sequence>
<gene>
    <name evidence="12" type="ORF">OS493_009399</name>
</gene>
<feature type="transmembrane region" description="Helical" evidence="10">
    <location>
        <begin position="179"/>
        <end position="203"/>
    </location>
</feature>
<proteinExistence type="predicted"/>
<keyword evidence="4 10" id="KW-1133">Transmembrane helix</keyword>
<dbReference type="AlphaFoldDB" id="A0A9X0CTX3"/>
<evidence type="ECO:0000256" key="10">
    <source>
        <dbReference type="SAM" id="Phobius"/>
    </source>
</evidence>
<dbReference type="Gene3D" id="1.20.1070.10">
    <property type="entry name" value="Rhodopsin 7-helix transmembrane proteins"/>
    <property type="match status" value="1"/>
</dbReference>
<keyword evidence="8" id="KW-0325">Glycoprotein</keyword>
<evidence type="ECO:0000256" key="6">
    <source>
        <dbReference type="ARBA" id="ARBA00023136"/>
    </source>
</evidence>
<evidence type="ECO:0000256" key="8">
    <source>
        <dbReference type="ARBA" id="ARBA00023180"/>
    </source>
</evidence>
<evidence type="ECO:0000256" key="2">
    <source>
        <dbReference type="ARBA" id="ARBA00022475"/>
    </source>
</evidence>
<feature type="transmembrane region" description="Helical" evidence="10">
    <location>
        <begin position="93"/>
        <end position="118"/>
    </location>
</feature>
<evidence type="ECO:0000256" key="7">
    <source>
        <dbReference type="ARBA" id="ARBA00023170"/>
    </source>
</evidence>
<keyword evidence="6 10" id="KW-0472">Membrane</keyword>
<keyword evidence="13" id="KW-1185">Reference proteome</keyword>
<evidence type="ECO:0000313" key="13">
    <source>
        <dbReference type="Proteomes" id="UP001163046"/>
    </source>
</evidence>
<evidence type="ECO:0000256" key="5">
    <source>
        <dbReference type="ARBA" id="ARBA00023040"/>
    </source>
</evidence>
<dbReference type="PANTHER" id="PTHR24246:SF27">
    <property type="entry name" value="ADENOSINE RECEPTOR, ISOFORM A"/>
    <property type="match status" value="1"/>
</dbReference>
<accession>A0A9X0CTX3</accession>
<dbReference type="OrthoDB" id="5971379at2759"/>
<evidence type="ECO:0000256" key="1">
    <source>
        <dbReference type="ARBA" id="ARBA00004651"/>
    </source>
</evidence>
<evidence type="ECO:0000313" key="12">
    <source>
        <dbReference type="EMBL" id="KAJ7374068.1"/>
    </source>
</evidence>
<dbReference type="PANTHER" id="PTHR24246">
    <property type="entry name" value="OLFACTORY RECEPTOR AND ADENOSINE RECEPTOR"/>
    <property type="match status" value="1"/>
</dbReference>
<dbReference type="CDD" id="cd00637">
    <property type="entry name" value="7tm_classA_rhodopsin-like"/>
    <property type="match status" value="1"/>
</dbReference>
<dbReference type="GO" id="GO:0004930">
    <property type="term" value="F:G protein-coupled receptor activity"/>
    <property type="evidence" value="ECO:0007669"/>
    <property type="project" value="UniProtKB-KW"/>
</dbReference>
<keyword evidence="5" id="KW-0297">G-protein coupled receptor</keyword>
<feature type="transmembrane region" description="Helical" evidence="10">
    <location>
        <begin position="60"/>
        <end position="87"/>
    </location>
</feature>
<feature type="transmembrane region" description="Helical" evidence="10">
    <location>
        <begin position="26"/>
        <end position="48"/>
    </location>
</feature>
<dbReference type="EMBL" id="MU826829">
    <property type="protein sequence ID" value="KAJ7374068.1"/>
    <property type="molecule type" value="Genomic_DNA"/>
</dbReference>
<name>A0A9X0CTX3_9CNID</name>
<dbReference type="Pfam" id="PF00001">
    <property type="entry name" value="7tm_1"/>
    <property type="match status" value="1"/>
</dbReference>
<feature type="transmembrane region" description="Helical" evidence="10">
    <location>
        <begin position="272"/>
        <end position="289"/>
    </location>
</feature>
<feature type="transmembrane region" description="Helical" evidence="10">
    <location>
        <begin position="235"/>
        <end position="260"/>
    </location>
</feature>
<dbReference type="PROSITE" id="PS50262">
    <property type="entry name" value="G_PROTEIN_RECEP_F1_2"/>
    <property type="match status" value="1"/>
</dbReference>
<dbReference type="SUPFAM" id="SSF81321">
    <property type="entry name" value="Family A G protein-coupled receptor-like"/>
    <property type="match status" value="1"/>
</dbReference>
<organism evidence="12 13">
    <name type="scientific">Desmophyllum pertusum</name>
    <dbReference type="NCBI Taxonomy" id="174260"/>
    <lineage>
        <taxon>Eukaryota</taxon>
        <taxon>Metazoa</taxon>
        <taxon>Cnidaria</taxon>
        <taxon>Anthozoa</taxon>
        <taxon>Hexacorallia</taxon>
        <taxon>Scleractinia</taxon>
        <taxon>Caryophylliina</taxon>
        <taxon>Caryophylliidae</taxon>
        <taxon>Desmophyllum</taxon>
    </lineage>
</organism>
<dbReference type="InterPro" id="IPR017452">
    <property type="entry name" value="GPCR_Rhodpsn_7TM"/>
</dbReference>
<evidence type="ECO:0000256" key="3">
    <source>
        <dbReference type="ARBA" id="ARBA00022692"/>
    </source>
</evidence>
<dbReference type="PRINTS" id="PR00237">
    <property type="entry name" value="GPCRRHODOPSN"/>
</dbReference>
<keyword evidence="2" id="KW-1003">Cell membrane</keyword>